<keyword evidence="7" id="KW-1185">Reference proteome</keyword>
<dbReference type="Gene3D" id="3.60.21.10">
    <property type="match status" value="1"/>
</dbReference>
<dbReference type="Pfam" id="PF00149">
    <property type="entry name" value="Metallophos"/>
    <property type="match status" value="1"/>
</dbReference>
<reference evidence="6 7" key="1">
    <citation type="submission" date="2018-06" db="EMBL/GenBank/DDBJ databases">
        <authorList>
            <consortium name="Pathogen Informatics"/>
            <person name="Doyle S."/>
        </authorList>
    </citation>
    <scope>NUCLEOTIDE SEQUENCE [LARGE SCALE GENOMIC DNA]</scope>
    <source>
        <strain evidence="6 7">NCTC11190</strain>
    </source>
</reference>
<dbReference type="PANTHER" id="PTHR14859">
    <property type="entry name" value="CALCOFLUOR WHITE HYPERSENSITIVE PROTEIN PRECURSOR"/>
    <property type="match status" value="1"/>
</dbReference>
<evidence type="ECO:0000313" key="7">
    <source>
        <dbReference type="Proteomes" id="UP000255233"/>
    </source>
</evidence>
<name>A0A379MSA8_9BACT</name>
<feature type="chain" id="PRO_5016689280" evidence="2">
    <location>
        <begin position="23"/>
        <end position="614"/>
    </location>
</feature>
<dbReference type="InterPro" id="IPR008963">
    <property type="entry name" value="Purple_acid_Pase-like_N"/>
</dbReference>
<dbReference type="PANTHER" id="PTHR14859:SF15">
    <property type="entry name" value="ENDONUCLEASE_EXONUCLEASE_PHOSPHATASE DOMAIN-CONTAINING PROTEIN"/>
    <property type="match status" value="1"/>
</dbReference>
<protein>
    <submittedName>
        <fullName evidence="6">Uncharacterized protein conserved in bacteria</fullName>
    </submittedName>
</protein>
<evidence type="ECO:0000313" key="6">
    <source>
        <dbReference type="EMBL" id="SUE34541.1"/>
    </source>
</evidence>
<dbReference type="SUPFAM" id="SSF56219">
    <property type="entry name" value="DNase I-like"/>
    <property type="match status" value="1"/>
</dbReference>
<evidence type="ECO:0000259" key="3">
    <source>
        <dbReference type="Pfam" id="PF00149"/>
    </source>
</evidence>
<dbReference type="GO" id="GO:0016020">
    <property type="term" value="C:membrane"/>
    <property type="evidence" value="ECO:0007669"/>
    <property type="project" value="GOC"/>
</dbReference>
<dbReference type="Gene3D" id="3.60.10.10">
    <property type="entry name" value="Endonuclease/exonuclease/phosphatase"/>
    <property type="match status" value="1"/>
</dbReference>
<dbReference type="AlphaFoldDB" id="A0A379MSA8"/>
<dbReference type="InterPro" id="IPR051916">
    <property type="entry name" value="GPI-anchor_lipid_remodeler"/>
</dbReference>
<dbReference type="RefSeq" id="WP_115356426.1">
    <property type="nucleotide sequence ID" value="NZ_UGVL01000001.1"/>
</dbReference>
<dbReference type="GO" id="GO:0003993">
    <property type="term" value="F:acid phosphatase activity"/>
    <property type="evidence" value="ECO:0007669"/>
    <property type="project" value="InterPro"/>
</dbReference>
<dbReference type="InterPro" id="IPR005135">
    <property type="entry name" value="Endo/exonuclease/phosphatase"/>
</dbReference>
<dbReference type="Proteomes" id="UP000255233">
    <property type="component" value="Unassembled WGS sequence"/>
</dbReference>
<organism evidence="6 7">
    <name type="scientific">Rikenella microfusus</name>
    <dbReference type="NCBI Taxonomy" id="28139"/>
    <lineage>
        <taxon>Bacteria</taxon>
        <taxon>Pseudomonadati</taxon>
        <taxon>Bacteroidota</taxon>
        <taxon>Bacteroidia</taxon>
        <taxon>Bacteroidales</taxon>
        <taxon>Rikenellaceae</taxon>
        <taxon>Rikenella</taxon>
    </lineage>
</organism>
<dbReference type="STRING" id="880526.GCA_000427365_02050"/>
<evidence type="ECO:0000256" key="1">
    <source>
        <dbReference type="ARBA" id="ARBA00022729"/>
    </source>
</evidence>
<dbReference type="GO" id="GO:0006506">
    <property type="term" value="P:GPI anchor biosynthetic process"/>
    <property type="evidence" value="ECO:0007669"/>
    <property type="project" value="TreeGrafter"/>
</dbReference>
<dbReference type="Pfam" id="PF16656">
    <property type="entry name" value="Pur_ac_phosph_N"/>
    <property type="match status" value="1"/>
</dbReference>
<sequence length="614" mass="68258">MKFTLIAAAALILAGASSASRAENVPGKLRIMTYNVRGGMGMDDKRDYDRASAVIRAHRPDICALQELDSVTGRNGRTYALQEFAERTDMHGTFAKAIDYDGGAYGIGLLYREEPQAVKRIALPGREEARALIVAEFPDYVFMATHFSLTEADQLTSVRIADSLAALYPAKAVYLAGDLNFTPGSEPYKAMRKSFVPLTDTEQPSFPADKPRETLDYIWGYIGGDRYYKVRGNGVIEAPVQSDHRPAFADVTYGDIFRTAPYLQNPTGNGITVTWLTNTPAYSWVEYGTDTARLATARTLVDGQAMAGNELNKIRLSDLEPGKKYYYRIHSREMLYYGGYEKIFGGTAVSPLYSFTLPEADTEDFTAVIFNDLHQYLGTFDALLKVIRDKGVRYDFAVFNGDCIDDPASQQQAVASLSHYTAGIGAENIPVFFLRGNHEIRNAYSIGLRELFDYVGDKTYGAFSWGDTRFVMLDCGEDKPDDHWVYYGLNDFEGLRKDQVGFLQAELSSKVFKKSGKKVLIHHIPIYGSSAEYNPCLELWDPLLKKAPFDVALNAHTHQFAYHPAHSAGNNFPQVVGGGFKPEGATVMVLERRGEAMTLTVYGTRGDEKLKLDL</sequence>
<dbReference type="Gene3D" id="2.60.40.380">
    <property type="entry name" value="Purple acid phosphatase-like, N-terminal"/>
    <property type="match status" value="1"/>
</dbReference>
<accession>A0A379MSA8</accession>
<dbReference type="EMBL" id="UGVL01000001">
    <property type="protein sequence ID" value="SUE34541.1"/>
    <property type="molecule type" value="Genomic_DNA"/>
</dbReference>
<dbReference type="Pfam" id="PF03372">
    <property type="entry name" value="Exo_endo_phos"/>
    <property type="match status" value="1"/>
</dbReference>
<dbReference type="InterPro" id="IPR015914">
    <property type="entry name" value="PAPs_N"/>
</dbReference>
<dbReference type="InterPro" id="IPR004843">
    <property type="entry name" value="Calcineurin-like_PHP"/>
</dbReference>
<dbReference type="InterPro" id="IPR036691">
    <property type="entry name" value="Endo/exonu/phosph_ase_sf"/>
</dbReference>
<gene>
    <name evidence="6" type="ORF">NCTC11190_01770</name>
</gene>
<keyword evidence="1 2" id="KW-0732">Signal</keyword>
<feature type="domain" description="Endonuclease/exonuclease/phosphatase" evidence="4">
    <location>
        <begin position="32"/>
        <end position="220"/>
    </location>
</feature>
<dbReference type="GO" id="GO:0046872">
    <property type="term" value="F:metal ion binding"/>
    <property type="evidence" value="ECO:0007669"/>
    <property type="project" value="InterPro"/>
</dbReference>
<evidence type="ECO:0000259" key="5">
    <source>
        <dbReference type="Pfam" id="PF16656"/>
    </source>
</evidence>
<dbReference type="OrthoDB" id="596345at2"/>
<evidence type="ECO:0000256" key="2">
    <source>
        <dbReference type="SAM" id="SignalP"/>
    </source>
</evidence>
<dbReference type="SUPFAM" id="SSF56300">
    <property type="entry name" value="Metallo-dependent phosphatases"/>
    <property type="match status" value="1"/>
</dbReference>
<dbReference type="SUPFAM" id="SSF49363">
    <property type="entry name" value="Purple acid phosphatase, N-terminal domain"/>
    <property type="match status" value="1"/>
</dbReference>
<feature type="signal peptide" evidence="2">
    <location>
        <begin position="1"/>
        <end position="22"/>
    </location>
</feature>
<feature type="domain" description="Purple acid phosphatase N-terminal" evidence="5">
    <location>
        <begin position="263"/>
        <end position="356"/>
    </location>
</feature>
<evidence type="ECO:0000259" key="4">
    <source>
        <dbReference type="Pfam" id="PF03372"/>
    </source>
</evidence>
<feature type="domain" description="Calcineurin-like phosphoesterase" evidence="3">
    <location>
        <begin position="368"/>
        <end position="559"/>
    </location>
</feature>
<proteinExistence type="predicted"/>
<dbReference type="InterPro" id="IPR029052">
    <property type="entry name" value="Metallo-depent_PP-like"/>
</dbReference>